<organism evidence="1 2">
    <name type="scientific">Panagrolaimus sp. JU765</name>
    <dbReference type="NCBI Taxonomy" id="591449"/>
    <lineage>
        <taxon>Eukaryota</taxon>
        <taxon>Metazoa</taxon>
        <taxon>Ecdysozoa</taxon>
        <taxon>Nematoda</taxon>
        <taxon>Chromadorea</taxon>
        <taxon>Rhabditida</taxon>
        <taxon>Tylenchina</taxon>
        <taxon>Panagrolaimomorpha</taxon>
        <taxon>Panagrolaimoidea</taxon>
        <taxon>Panagrolaimidae</taxon>
        <taxon>Panagrolaimus</taxon>
    </lineage>
</organism>
<name>A0AC34R0L3_9BILA</name>
<evidence type="ECO:0000313" key="1">
    <source>
        <dbReference type="Proteomes" id="UP000887576"/>
    </source>
</evidence>
<dbReference type="Proteomes" id="UP000887576">
    <property type="component" value="Unplaced"/>
</dbReference>
<reference evidence="2" key="1">
    <citation type="submission" date="2022-11" db="UniProtKB">
        <authorList>
            <consortium name="WormBaseParasite"/>
        </authorList>
    </citation>
    <scope>IDENTIFICATION</scope>
</reference>
<sequence>MLAQALRHETPPELDFADLPGTVPQPPKRPKSATTNQQPQDLPTVSRQQSYNGTKNVIQPLPTIESPMTSRPVTEVSRINEMATPPPPLPPRPVPLRAPQYSPEELQLRLRGILGLALTRPITPPNRNRNYVIDSDEEEFRGGIIGKSLGRSLKRTLSSEGTRKRQKVFQRRRSQGDAEDSFDYGGGILGKALQRFSTRESLATLTKETTPAVSRKTSHVPPPRSDAEDSFDYGGGILGKALQRFSTRESLATITKETTPTVSRKTSHVPPPRSSLVSGDGRGGEESLPVLKKEESKSSEGEIEDEMEELYNLETLSKIDPSSKILFLVKKNKWDDVEKELTKIGQKFDFTIADKNGFTPLLLAVKQSKIQIVDKMIKMGADLYATTKVSRG</sequence>
<accession>A0AC34R0L3</accession>
<evidence type="ECO:0000313" key="2">
    <source>
        <dbReference type="WBParaSite" id="JU765_v2.g220.t1"/>
    </source>
</evidence>
<proteinExistence type="predicted"/>
<protein>
    <submittedName>
        <fullName evidence="2">Uncharacterized protein</fullName>
    </submittedName>
</protein>
<dbReference type="WBParaSite" id="JU765_v2.g220.t1">
    <property type="protein sequence ID" value="JU765_v2.g220.t1"/>
    <property type="gene ID" value="JU765_v2.g220"/>
</dbReference>